<name>A0A0W8EV16_9ZZZZ</name>
<accession>A0A0W8EV16</accession>
<proteinExistence type="predicted"/>
<organism evidence="2">
    <name type="scientific">hydrocarbon metagenome</name>
    <dbReference type="NCBI Taxonomy" id="938273"/>
    <lineage>
        <taxon>unclassified sequences</taxon>
        <taxon>metagenomes</taxon>
        <taxon>ecological metagenomes</taxon>
    </lineage>
</organism>
<gene>
    <name evidence="2" type="ORF">ASZ90_016435</name>
</gene>
<dbReference type="AlphaFoldDB" id="A0A0W8EV16"/>
<dbReference type="SUPFAM" id="SSF54862">
    <property type="entry name" value="4Fe-4S ferredoxins"/>
    <property type="match status" value="1"/>
</dbReference>
<feature type="domain" description="4Fe-4S ferredoxin-type" evidence="1">
    <location>
        <begin position="31"/>
        <end position="60"/>
    </location>
</feature>
<dbReference type="PROSITE" id="PS51379">
    <property type="entry name" value="4FE4S_FER_2"/>
    <property type="match status" value="2"/>
</dbReference>
<evidence type="ECO:0000313" key="2">
    <source>
        <dbReference type="EMBL" id="KUG12490.1"/>
    </source>
</evidence>
<dbReference type="EMBL" id="LNQE01001727">
    <property type="protein sequence ID" value="KUG12490.1"/>
    <property type="molecule type" value="Genomic_DNA"/>
</dbReference>
<reference evidence="2" key="1">
    <citation type="journal article" date="2015" name="Proc. Natl. Acad. Sci. U.S.A.">
        <title>Networks of energetic and metabolic interactions define dynamics in microbial communities.</title>
        <authorList>
            <person name="Embree M."/>
            <person name="Liu J.K."/>
            <person name="Al-Bassam M.M."/>
            <person name="Zengler K."/>
        </authorList>
    </citation>
    <scope>NUCLEOTIDE SEQUENCE</scope>
</reference>
<protein>
    <recommendedName>
        <fullName evidence="1">4Fe-4S ferredoxin-type domain-containing protein</fullName>
    </recommendedName>
</protein>
<dbReference type="Pfam" id="PF13187">
    <property type="entry name" value="Fer4_9"/>
    <property type="match status" value="1"/>
</dbReference>
<sequence length="64" mass="7364">MEVYVDRIFCNGCGICVDLCSMGVFQMAGKWAEPLRQHLCVACFRCRDFCPTKAITPRWIMRVS</sequence>
<dbReference type="InterPro" id="IPR017900">
    <property type="entry name" value="4Fe4S_Fe_S_CS"/>
</dbReference>
<dbReference type="PROSITE" id="PS00198">
    <property type="entry name" value="4FE4S_FER_1"/>
    <property type="match status" value="1"/>
</dbReference>
<comment type="caution">
    <text evidence="2">The sequence shown here is derived from an EMBL/GenBank/DDBJ whole genome shotgun (WGS) entry which is preliminary data.</text>
</comment>
<evidence type="ECO:0000259" key="1">
    <source>
        <dbReference type="PROSITE" id="PS51379"/>
    </source>
</evidence>
<feature type="domain" description="4Fe-4S ferredoxin-type" evidence="1">
    <location>
        <begin position="1"/>
        <end position="30"/>
    </location>
</feature>
<dbReference type="Gene3D" id="3.30.70.20">
    <property type="match status" value="1"/>
</dbReference>
<dbReference type="InterPro" id="IPR017896">
    <property type="entry name" value="4Fe4S_Fe-S-bd"/>
</dbReference>